<comment type="similarity">
    <text evidence="2 9">Belongs to the SPCS2 family.</text>
</comment>
<dbReference type="InParanoid" id="A0A1Z5KJG8"/>
<organism evidence="11 12">
    <name type="scientific">Fistulifera solaris</name>
    <name type="common">Oleaginous diatom</name>
    <dbReference type="NCBI Taxonomy" id="1519565"/>
    <lineage>
        <taxon>Eukaryota</taxon>
        <taxon>Sar</taxon>
        <taxon>Stramenopiles</taxon>
        <taxon>Ochrophyta</taxon>
        <taxon>Bacillariophyta</taxon>
        <taxon>Bacillariophyceae</taxon>
        <taxon>Bacillariophycidae</taxon>
        <taxon>Naviculales</taxon>
        <taxon>Naviculaceae</taxon>
        <taxon>Fistulifera</taxon>
    </lineage>
</organism>
<gene>
    <name evidence="11" type="ORF">FisN_37Hh006</name>
</gene>
<evidence type="ECO:0000256" key="2">
    <source>
        <dbReference type="ARBA" id="ARBA00007324"/>
    </source>
</evidence>
<keyword evidence="12" id="KW-1185">Reference proteome</keyword>
<accession>A0A1Z5KJG8</accession>
<evidence type="ECO:0000256" key="10">
    <source>
        <dbReference type="SAM" id="MobiDB-lite"/>
    </source>
</evidence>
<reference evidence="11 12" key="1">
    <citation type="journal article" date="2015" name="Plant Cell">
        <title>Oil accumulation by the oleaginous diatom Fistulifera solaris as revealed by the genome and transcriptome.</title>
        <authorList>
            <person name="Tanaka T."/>
            <person name="Maeda Y."/>
            <person name="Veluchamy A."/>
            <person name="Tanaka M."/>
            <person name="Abida H."/>
            <person name="Marechal E."/>
            <person name="Bowler C."/>
            <person name="Muto M."/>
            <person name="Sunaga Y."/>
            <person name="Tanaka M."/>
            <person name="Yoshino T."/>
            <person name="Taniguchi T."/>
            <person name="Fukuda Y."/>
            <person name="Nemoto M."/>
            <person name="Matsumoto M."/>
            <person name="Wong P.S."/>
            <person name="Aburatani S."/>
            <person name="Fujibuchi W."/>
        </authorList>
    </citation>
    <scope>NUCLEOTIDE SEQUENCE [LARGE SCALE GENOMIC DNA]</scope>
    <source>
        <strain evidence="11 12">JPCC DA0580</strain>
    </source>
</reference>
<dbReference type="GO" id="GO:0045047">
    <property type="term" value="P:protein targeting to ER"/>
    <property type="evidence" value="ECO:0007669"/>
    <property type="project" value="TreeGrafter"/>
</dbReference>
<evidence type="ECO:0000256" key="7">
    <source>
        <dbReference type="ARBA" id="ARBA00023136"/>
    </source>
</evidence>
<dbReference type="PANTHER" id="PTHR13085">
    <property type="entry name" value="MICROSOMAL SIGNAL PEPTIDASE 25 KDA SUBUNIT"/>
    <property type="match status" value="1"/>
</dbReference>
<dbReference type="InterPro" id="IPR009582">
    <property type="entry name" value="Spc2/SPCS2"/>
</dbReference>
<dbReference type="AlphaFoldDB" id="A0A1Z5KJG8"/>
<dbReference type="PANTHER" id="PTHR13085:SF0">
    <property type="entry name" value="SIGNAL PEPTIDASE COMPLEX SUBUNIT 2"/>
    <property type="match status" value="1"/>
</dbReference>
<comment type="subcellular location">
    <subcellularLocation>
        <location evidence="1 9">Endoplasmic reticulum membrane</location>
        <topology evidence="1 9">Multi-pass membrane protein</topology>
    </subcellularLocation>
</comment>
<evidence type="ECO:0000256" key="9">
    <source>
        <dbReference type="RuleBase" id="RU368033"/>
    </source>
</evidence>
<comment type="function">
    <text evidence="8 9">Component of the signal peptidase complex (SPC) which catalyzes the cleavage of N-terminal signal sequences from nascent proteins as they are translocated into the lumen of the endoplasmic reticulum. Enhances the enzymatic activity of SPC and facilitates the interactions between different components of the translocation site.</text>
</comment>
<name>A0A1Z5KJG8_FISSO</name>
<evidence type="ECO:0000256" key="8">
    <source>
        <dbReference type="ARBA" id="ARBA00045608"/>
    </source>
</evidence>
<evidence type="ECO:0000256" key="6">
    <source>
        <dbReference type="ARBA" id="ARBA00022989"/>
    </source>
</evidence>
<feature type="region of interest" description="Disordered" evidence="10">
    <location>
        <begin position="1"/>
        <end position="26"/>
    </location>
</feature>
<proteinExistence type="inferred from homology"/>
<dbReference type="Proteomes" id="UP000198406">
    <property type="component" value="Unassembled WGS sequence"/>
</dbReference>
<keyword evidence="7 9" id="KW-0472">Membrane</keyword>
<dbReference type="GO" id="GO:0005787">
    <property type="term" value="C:signal peptidase complex"/>
    <property type="evidence" value="ECO:0007669"/>
    <property type="project" value="UniProtKB-UniRule"/>
</dbReference>
<comment type="caution">
    <text evidence="11">The sequence shown here is derived from an EMBL/GenBank/DDBJ whole genome shotgun (WGS) entry which is preliminary data.</text>
</comment>
<sequence>MAKKKSNSSTSEPEERSTASSNDEAPTGYVEDELELLQVDLGDMVKMKQVLDEAVVLAVNQHVEEEYSWDNWKLLIMFAACVSACVAQFVPIPFPESRPILGVCGALYFLLSGILQFITTFIDKDAILLTKPLENAPKTNADMAKYGMRIRSQLPRFSEWYTVIVQFQLEDKNAVSPYVEQTWSVGQFFDKEGYFDEVGLAQRVDQLLERFKAGKFDEPKSKKD</sequence>
<dbReference type="EMBL" id="BDSP01000245">
    <property type="protein sequence ID" value="GAX26444.1"/>
    <property type="molecule type" value="Genomic_DNA"/>
</dbReference>
<keyword evidence="6 9" id="KW-1133">Transmembrane helix</keyword>
<evidence type="ECO:0000313" key="12">
    <source>
        <dbReference type="Proteomes" id="UP000198406"/>
    </source>
</evidence>
<dbReference type="OrthoDB" id="29558at2759"/>
<evidence type="ECO:0000256" key="1">
    <source>
        <dbReference type="ARBA" id="ARBA00004477"/>
    </source>
</evidence>
<evidence type="ECO:0000256" key="3">
    <source>
        <dbReference type="ARBA" id="ARBA00017057"/>
    </source>
</evidence>
<evidence type="ECO:0000313" key="11">
    <source>
        <dbReference type="EMBL" id="GAX26444.1"/>
    </source>
</evidence>
<dbReference type="GO" id="GO:0008233">
    <property type="term" value="F:peptidase activity"/>
    <property type="evidence" value="ECO:0007669"/>
    <property type="project" value="UniProtKB-UniRule"/>
</dbReference>
<dbReference type="Pfam" id="PF06703">
    <property type="entry name" value="SPC25"/>
    <property type="match status" value="1"/>
</dbReference>
<evidence type="ECO:0000256" key="5">
    <source>
        <dbReference type="ARBA" id="ARBA00022824"/>
    </source>
</evidence>
<keyword evidence="4 9" id="KW-0812">Transmembrane</keyword>
<keyword evidence="5 9" id="KW-0256">Endoplasmic reticulum</keyword>
<evidence type="ECO:0000256" key="4">
    <source>
        <dbReference type="ARBA" id="ARBA00022692"/>
    </source>
</evidence>
<feature type="transmembrane region" description="Helical" evidence="9">
    <location>
        <begin position="100"/>
        <end position="122"/>
    </location>
</feature>
<protein>
    <recommendedName>
        <fullName evidence="3 9">Signal peptidase complex subunit 2</fullName>
    </recommendedName>
</protein>
<feature type="transmembrane region" description="Helical" evidence="9">
    <location>
        <begin position="74"/>
        <end position="94"/>
    </location>
</feature>
<dbReference type="GO" id="GO:0006465">
    <property type="term" value="P:signal peptide processing"/>
    <property type="evidence" value="ECO:0007669"/>
    <property type="project" value="UniProtKB-UniRule"/>
</dbReference>